<reference evidence="1 2" key="1">
    <citation type="journal article" date="2022" name="Hortic Res">
        <title>A haplotype resolved chromosomal level avocado genome allows analysis of novel avocado genes.</title>
        <authorList>
            <person name="Nath O."/>
            <person name="Fletcher S.J."/>
            <person name="Hayward A."/>
            <person name="Shaw L.M."/>
            <person name="Masouleh A.K."/>
            <person name="Furtado A."/>
            <person name="Henry R.J."/>
            <person name="Mitter N."/>
        </authorList>
    </citation>
    <scope>NUCLEOTIDE SEQUENCE [LARGE SCALE GENOMIC DNA]</scope>
    <source>
        <strain evidence="2">cv. Hass</strain>
    </source>
</reference>
<dbReference type="Proteomes" id="UP001234297">
    <property type="component" value="Chromosome 4"/>
</dbReference>
<organism evidence="1 2">
    <name type="scientific">Persea americana</name>
    <name type="common">Avocado</name>
    <dbReference type="NCBI Taxonomy" id="3435"/>
    <lineage>
        <taxon>Eukaryota</taxon>
        <taxon>Viridiplantae</taxon>
        <taxon>Streptophyta</taxon>
        <taxon>Embryophyta</taxon>
        <taxon>Tracheophyta</taxon>
        <taxon>Spermatophyta</taxon>
        <taxon>Magnoliopsida</taxon>
        <taxon>Magnoliidae</taxon>
        <taxon>Laurales</taxon>
        <taxon>Lauraceae</taxon>
        <taxon>Persea</taxon>
    </lineage>
</organism>
<protein>
    <submittedName>
        <fullName evidence="1">Uncharacterized protein</fullName>
    </submittedName>
</protein>
<proteinExistence type="predicted"/>
<accession>A0ACC2KCH1</accession>
<evidence type="ECO:0000313" key="1">
    <source>
        <dbReference type="EMBL" id="KAJ8618727.1"/>
    </source>
</evidence>
<keyword evidence="2" id="KW-1185">Reference proteome</keyword>
<evidence type="ECO:0000313" key="2">
    <source>
        <dbReference type="Proteomes" id="UP001234297"/>
    </source>
</evidence>
<gene>
    <name evidence="1" type="ORF">MRB53_014913</name>
</gene>
<sequence length="414" mass="47241">MAMISRINYICVIFTLFASLCNARNLHLHSQMKNFVTIQDNLFSINGRAFLFNGFNSYWMMVVGADPSQRYKISTVFGEAAAVGLTVCRTWAFNDGGDHALQISPGVYDEQVFQSLDFVIYQARKLGIRLILSLVNNWDDYGGRKQYVKWAQDAGVQVNNTDDFFTNSELKGYYKNHVQKVLTRINNFTGVAYKDDPTIMAWELMNEPRCESEFTGNIVHAWVQEMAAYLKSLDSEHLLEIGLEGFYGASEPDRTKYNPDGLLYGTDFIKSNLIEEIDFTTIHAYPGVWLSNQSDEAQIAFFKEWMTSHWVDSRRTLKKPLVLAEFGKSEKDKGYDVKIRYGFMNFAYSSNYKFAKAGKAIGGALVWQILSDEMENYNDGYAIVLSEDASTSAIIEKQSVRMRDLAVLFDRLTQ</sequence>
<comment type="caution">
    <text evidence="1">The sequence shown here is derived from an EMBL/GenBank/DDBJ whole genome shotgun (WGS) entry which is preliminary data.</text>
</comment>
<dbReference type="EMBL" id="CM056812">
    <property type="protein sequence ID" value="KAJ8618727.1"/>
    <property type="molecule type" value="Genomic_DNA"/>
</dbReference>
<name>A0ACC2KCH1_PERAE</name>